<dbReference type="Gene3D" id="6.10.140.1330">
    <property type="match status" value="1"/>
</dbReference>
<dbReference type="GO" id="GO:0015385">
    <property type="term" value="F:sodium:proton antiporter activity"/>
    <property type="evidence" value="ECO:0007669"/>
    <property type="project" value="InterPro"/>
</dbReference>
<feature type="transmembrane region" description="Helical" evidence="10">
    <location>
        <begin position="18"/>
        <end position="36"/>
    </location>
</feature>
<feature type="transmembrane region" description="Helical" evidence="10">
    <location>
        <begin position="267"/>
        <end position="283"/>
    </location>
</feature>
<proteinExistence type="predicted"/>
<evidence type="ECO:0000256" key="8">
    <source>
        <dbReference type="ARBA" id="ARBA00023136"/>
    </source>
</evidence>
<dbReference type="Pfam" id="PF00999">
    <property type="entry name" value="Na_H_Exchanger"/>
    <property type="match status" value="1"/>
</dbReference>
<evidence type="ECO:0000313" key="13">
    <source>
        <dbReference type="Proteomes" id="UP000663828"/>
    </source>
</evidence>
<gene>
    <name evidence="12" type="ORF">XAT740_LOCUS40697</name>
</gene>
<evidence type="ECO:0000256" key="10">
    <source>
        <dbReference type="SAM" id="Phobius"/>
    </source>
</evidence>
<dbReference type="InterPro" id="IPR006153">
    <property type="entry name" value="Cation/H_exchanger_TM"/>
</dbReference>
<evidence type="ECO:0000256" key="6">
    <source>
        <dbReference type="ARBA" id="ARBA00023053"/>
    </source>
</evidence>
<keyword evidence="13" id="KW-1185">Reference proteome</keyword>
<keyword evidence="7" id="KW-0406">Ion transport</keyword>
<reference evidence="12" key="1">
    <citation type="submission" date="2021-02" db="EMBL/GenBank/DDBJ databases">
        <authorList>
            <person name="Nowell W R."/>
        </authorList>
    </citation>
    <scope>NUCLEOTIDE SEQUENCE</scope>
</reference>
<accession>A0A815UQQ8</accession>
<evidence type="ECO:0000259" key="11">
    <source>
        <dbReference type="Pfam" id="PF00999"/>
    </source>
</evidence>
<evidence type="ECO:0000256" key="5">
    <source>
        <dbReference type="ARBA" id="ARBA00022989"/>
    </source>
</evidence>
<protein>
    <recommendedName>
        <fullName evidence="11">Cation/H+ exchanger transmembrane domain-containing protein</fullName>
    </recommendedName>
</protein>
<keyword evidence="9" id="KW-0739">Sodium transport</keyword>
<evidence type="ECO:0000256" key="9">
    <source>
        <dbReference type="ARBA" id="ARBA00023201"/>
    </source>
</evidence>
<dbReference type="GO" id="GO:0005886">
    <property type="term" value="C:plasma membrane"/>
    <property type="evidence" value="ECO:0007669"/>
    <property type="project" value="UniProtKB-SubCell"/>
</dbReference>
<feature type="domain" description="Cation/H+ exchanger transmembrane" evidence="11">
    <location>
        <begin position="30"/>
        <end position="430"/>
    </location>
</feature>
<dbReference type="InterPro" id="IPR018422">
    <property type="entry name" value="Cation/H_exchanger_CPA1"/>
</dbReference>
<dbReference type="PANTHER" id="PTHR10110:SF86">
    <property type="entry name" value="SODIUM_HYDROGEN EXCHANGER 7"/>
    <property type="match status" value="1"/>
</dbReference>
<evidence type="ECO:0000256" key="3">
    <source>
        <dbReference type="ARBA" id="ARBA00022475"/>
    </source>
</evidence>
<evidence type="ECO:0000256" key="4">
    <source>
        <dbReference type="ARBA" id="ARBA00022692"/>
    </source>
</evidence>
<keyword evidence="3" id="KW-1003">Cell membrane</keyword>
<evidence type="ECO:0000256" key="1">
    <source>
        <dbReference type="ARBA" id="ARBA00004651"/>
    </source>
</evidence>
<dbReference type="SUPFAM" id="SSF51206">
    <property type="entry name" value="cAMP-binding domain-like"/>
    <property type="match status" value="1"/>
</dbReference>
<comment type="subcellular location">
    <subcellularLocation>
        <location evidence="1">Cell membrane</location>
        <topology evidence="1">Multi-pass membrane protein</topology>
    </subcellularLocation>
</comment>
<evidence type="ECO:0000313" key="12">
    <source>
        <dbReference type="EMBL" id="CAF1519371.1"/>
    </source>
</evidence>
<feature type="transmembrane region" description="Helical" evidence="10">
    <location>
        <begin position="113"/>
        <end position="139"/>
    </location>
</feature>
<dbReference type="Proteomes" id="UP000663828">
    <property type="component" value="Unassembled WGS sequence"/>
</dbReference>
<evidence type="ECO:0000256" key="2">
    <source>
        <dbReference type="ARBA" id="ARBA00022448"/>
    </source>
</evidence>
<keyword evidence="5 10" id="KW-1133">Transmembrane helix</keyword>
<dbReference type="GO" id="GO:0098719">
    <property type="term" value="P:sodium ion import across plasma membrane"/>
    <property type="evidence" value="ECO:0007669"/>
    <property type="project" value="TreeGrafter"/>
</dbReference>
<dbReference type="PANTHER" id="PTHR10110">
    <property type="entry name" value="SODIUM/HYDROGEN EXCHANGER"/>
    <property type="match status" value="1"/>
</dbReference>
<feature type="transmembrane region" description="Helical" evidence="10">
    <location>
        <begin position="303"/>
        <end position="325"/>
    </location>
</feature>
<keyword evidence="6" id="KW-0915">Sodium</keyword>
<organism evidence="12 13">
    <name type="scientific">Adineta ricciae</name>
    <name type="common">Rotifer</name>
    <dbReference type="NCBI Taxonomy" id="249248"/>
    <lineage>
        <taxon>Eukaryota</taxon>
        <taxon>Metazoa</taxon>
        <taxon>Spiralia</taxon>
        <taxon>Gnathifera</taxon>
        <taxon>Rotifera</taxon>
        <taxon>Eurotatoria</taxon>
        <taxon>Bdelloidea</taxon>
        <taxon>Adinetida</taxon>
        <taxon>Adinetidae</taxon>
        <taxon>Adineta</taxon>
    </lineage>
</organism>
<feature type="transmembrane region" description="Helical" evidence="10">
    <location>
        <begin position="145"/>
        <end position="168"/>
    </location>
</feature>
<feature type="transmembrane region" description="Helical" evidence="10">
    <location>
        <begin position="373"/>
        <end position="395"/>
    </location>
</feature>
<keyword evidence="8 10" id="KW-0472">Membrane</keyword>
<feature type="transmembrane region" description="Helical" evidence="10">
    <location>
        <begin position="221"/>
        <end position="238"/>
    </location>
</feature>
<dbReference type="InterPro" id="IPR018490">
    <property type="entry name" value="cNMP-bd_dom_sf"/>
</dbReference>
<evidence type="ECO:0000256" key="7">
    <source>
        <dbReference type="ARBA" id="ARBA00023065"/>
    </source>
</evidence>
<feature type="transmembrane region" description="Helical" evidence="10">
    <location>
        <begin position="48"/>
        <end position="67"/>
    </location>
</feature>
<sequence length="793" mass="89595">MNSTVDNHSESDSKSSTVILFLSFSVLSSCIYKIILSKFLKNKIPLPFTVVVLLIGFIIGIIAARVNDPGNDFLYGEIELSQINPHLMYYIFLPLLIFDSSFNGHFHVIKQQLLSAILLAGPGVFISTGVIAICGIYIFPYGWSWLVGLMFGSILSATDPIAVVALLHDSGASKSLAALIDSESLLNDGSAFVIFLIFHDILVTGNHGAKKIVVDIVKYSIGGPAFGLACGIISVFVLNRINNELEIEIAFTFALAYLIFYVSDVELGVSAVLAVVFMGLYMSKYKYCISSNVQPAMASAWRVVTYFINVLIFTVTGIILARLFIGTATDISAKDFGFSVVLYIMIHVGRLVTVIILYPLMKCSGVHLSWKDCVILTWSGLRGSMSLILVLIVSLDTEIETITRHRFLFHISMIVLLTLIVNGTSSKYLVKILGLHHGTKGSEIVLLQAFEHVRRQTSWKLTKTKQKCSLELHWKLILEHFRLSIFLLYLIKVDRFRCINQWTDGLFFDHIFQTIELTLSFHSTKTRLDNIRLQFPELGNLNERTMGEICDEMKTYQINAMYILLDLKQSYRLCWIVQMTRRCAQMLLKYGSIAIIQLTNYSTSNMERSGFTNQKKELEKAIHLLRYFRELSSIEINRWFQSDSNLLERNQRVTNVYLIIRGLVQHKNGTSTTYYKCGSIIGADAFFNNKSSSNGTYYASCGLVETFVIDAGVLHSLLFDEKISRSIYNELAVHVITNNYRSLVQLTRPQLKAFLNEKKIFCKNQSNLTIELEPNQRLLLLSETISCYSTNNQ</sequence>
<comment type="caution">
    <text evidence="12">The sequence shown here is derived from an EMBL/GenBank/DDBJ whole genome shotgun (WGS) entry which is preliminary data.</text>
</comment>
<keyword evidence="2" id="KW-0813">Transport</keyword>
<keyword evidence="4 10" id="KW-0812">Transmembrane</keyword>
<feature type="transmembrane region" description="Helical" evidence="10">
    <location>
        <begin position="407"/>
        <end position="430"/>
    </location>
</feature>
<name>A0A815UQQ8_ADIRI</name>
<feature type="transmembrane region" description="Helical" evidence="10">
    <location>
        <begin position="337"/>
        <end position="361"/>
    </location>
</feature>
<dbReference type="AlphaFoldDB" id="A0A815UQQ8"/>
<dbReference type="EMBL" id="CAJNOR010004661">
    <property type="protein sequence ID" value="CAF1519371.1"/>
    <property type="molecule type" value="Genomic_DNA"/>
</dbReference>
<dbReference type="GO" id="GO:0051453">
    <property type="term" value="P:regulation of intracellular pH"/>
    <property type="evidence" value="ECO:0007669"/>
    <property type="project" value="TreeGrafter"/>
</dbReference>
<dbReference type="GO" id="GO:0015386">
    <property type="term" value="F:potassium:proton antiporter activity"/>
    <property type="evidence" value="ECO:0007669"/>
    <property type="project" value="TreeGrafter"/>
</dbReference>